<keyword evidence="12" id="KW-0496">Mitochondrion</keyword>
<dbReference type="Pfam" id="PF01467">
    <property type="entry name" value="CTP_transf_like"/>
    <property type="match status" value="1"/>
</dbReference>
<dbReference type="GO" id="GO:0015937">
    <property type="term" value="P:coenzyme A biosynthetic process"/>
    <property type="evidence" value="ECO:0007669"/>
    <property type="project" value="InterPro"/>
</dbReference>
<comment type="similarity">
    <text evidence="19">In the central section; belongs to the eukaryotic CoaD family.</text>
</comment>
<dbReference type="EC" id="2.7.7.3" evidence="4"/>
<comment type="function">
    <text evidence="16">Bifunctional enzyme that catalyzes the fourth and fifth sequential steps of CoA biosynthetic pathway. The fourth reaction is catalyzed by the phosphopantetheine adenylyltransferase, coded by the coaD domain; the fifth reaction is catalyzed by the dephospho-CoA kinase, coded by the coaE domain. May act as a point of CoA biosynthesis regulation.</text>
</comment>
<dbReference type="NCBIfam" id="NF001985">
    <property type="entry name" value="PRK00777.1"/>
    <property type="match status" value="1"/>
</dbReference>
<evidence type="ECO:0000256" key="19">
    <source>
        <dbReference type="ARBA" id="ARBA00061673"/>
    </source>
</evidence>
<dbReference type="NCBIfam" id="TIGR00152">
    <property type="entry name" value="dephospho-CoA kinase"/>
    <property type="match status" value="1"/>
</dbReference>
<dbReference type="PANTHER" id="PTHR10695:SF46">
    <property type="entry name" value="BIFUNCTIONAL COENZYME A SYNTHASE-RELATED"/>
    <property type="match status" value="1"/>
</dbReference>
<evidence type="ECO:0000256" key="17">
    <source>
        <dbReference type="ARBA" id="ARBA00060565"/>
    </source>
</evidence>
<protein>
    <recommendedName>
        <fullName evidence="21">Bifunctional coenzyme A synthase</fullName>
        <ecNumber evidence="20">2.7.1.24</ecNumber>
        <ecNumber evidence="4">2.7.7.3</ecNumber>
    </recommendedName>
</protein>
<dbReference type="Proteomes" id="UP001107558">
    <property type="component" value="Chromosome 1"/>
</dbReference>
<proteinExistence type="inferred from homology"/>
<dbReference type="InterPro" id="IPR014729">
    <property type="entry name" value="Rossmann-like_a/b/a_fold"/>
</dbReference>
<evidence type="ECO:0000256" key="21">
    <source>
        <dbReference type="ARBA" id="ARBA00067394"/>
    </source>
</evidence>
<evidence type="ECO:0000256" key="18">
    <source>
        <dbReference type="ARBA" id="ARBA00060696"/>
    </source>
</evidence>
<comment type="catalytic activity">
    <reaction evidence="14">
        <text>(R)-4'-phosphopantetheine + ATP + H(+) = 3'-dephospho-CoA + diphosphate</text>
        <dbReference type="Rhea" id="RHEA:19801"/>
        <dbReference type="ChEBI" id="CHEBI:15378"/>
        <dbReference type="ChEBI" id="CHEBI:30616"/>
        <dbReference type="ChEBI" id="CHEBI:33019"/>
        <dbReference type="ChEBI" id="CHEBI:57328"/>
        <dbReference type="ChEBI" id="CHEBI:61723"/>
        <dbReference type="EC" id="2.7.7.3"/>
    </reaction>
    <physiologicalReaction direction="left-to-right" evidence="14">
        <dbReference type="Rhea" id="RHEA:19802"/>
    </physiologicalReaction>
</comment>
<keyword evidence="7" id="KW-0808">Transferase</keyword>
<feature type="domain" description="Cytidyltransferase-like" evidence="23">
    <location>
        <begin position="125"/>
        <end position="266"/>
    </location>
</feature>
<evidence type="ECO:0000256" key="13">
    <source>
        <dbReference type="ARBA" id="ARBA00023268"/>
    </source>
</evidence>
<dbReference type="CDD" id="cd02022">
    <property type="entry name" value="DPCK"/>
    <property type="match status" value="1"/>
</dbReference>
<dbReference type="InterPro" id="IPR001977">
    <property type="entry name" value="Depp_CoAkinase"/>
</dbReference>
<keyword evidence="6" id="KW-0597">Phosphoprotein</keyword>
<dbReference type="AlphaFoldDB" id="A0A9J6CEP4"/>
<dbReference type="SUPFAM" id="SSF52540">
    <property type="entry name" value="P-loop containing nucleoside triphosphate hydrolases"/>
    <property type="match status" value="1"/>
</dbReference>
<organism evidence="24 25">
    <name type="scientific">Polypedilum vanderplanki</name>
    <name type="common">Sleeping chironomid midge</name>
    <dbReference type="NCBI Taxonomy" id="319348"/>
    <lineage>
        <taxon>Eukaryota</taxon>
        <taxon>Metazoa</taxon>
        <taxon>Ecdysozoa</taxon>
        <taxon>Arthropoda</taxon>
        <taxon>Hexapoda</taxon>
        <taxon>Insecta</taxon>
        <taxon>Pterygota</taxon>
        <taxon>Neoptera</taxon>
        <taxon>Endopterygota</taxon>
        <taxon>Diptera</taxon>
        <taxon>Nematocera</taxon>
        <taxon>Chironomoidea</taxon>
        <taxon>Chironomidae</taxon>
        <taxon>Chironominae</taxon>
        <taxon>Polypedilum</taxon>
        <taxon>Polypedilum</taxon>
    </lineage>
</organism>
<evidence type="ECO:0000256" key="7">
    <source>
        <dbReference type="ARBA" id="ARBA00022679"/>
    </source>
</evidence>
<name>A0A9J6CEP4_POLVA</name>
<evidence type="ECO:0000256" key="1">
    <source>
        <dbReference type="ARBA" id="ARBA00004305"/>
    </source>
</evidence>
<evidence type="ECO:0000256" key="11">
    <source>
        <dbReference type="ARBA" id="ARBA00022840"/>
    </source>
</evidence>
<evidence type="ECO:0000256" key="8">
    <source>
        <dbReference type="ARBA" id="ARBA00022695"/>
    </source>
</evidence>
<evidence type="ECO:0000256" key="16">
    <source>
        <dbReference type="ARBA" id="ARBA00059677"/>
    </source>
</evidence>
<keyword evidence="25" id="KW-1185">Reference proteome</keyword>
<dbReference type="SUPFAM" id="SSF52374">
    <property type="entry name" value="Nucleotidylyl transferase"/>
    <property type="match status" value="1"/>
</dbReference>
<evidence type="ECO:0000256" key="12">
    <source>
        <dbReference type="ARBA" id="ARBA00023128"/>
    </source>
</evidence>
<evidence type="ECO:0000259" key="23">
    <source>
        <dbReference type="Pfam" id="PF01467"/>
    </source>
</evidence>
<sequence length="494" mass="56199">MANFNKGLLIITCLSKLSASLTLASKKIAHHLYIHYHPKEPQKYEKFSKALSSIYSCSIEMCGNIDVRVLISTMKTNASLMSRIKNVDLVFVDDQIENSLSDKTLSIIQFESLLDENETRYNNVVLGGTFDRLHVGHKILLSEAALRAKQRLVVGVTDVNMITSKKLPELVLPLEKRIDDVKEFLNDVDNTIKYEVVPIQDPFGPTASDPNLDLIVVSDETLKGGYKVNEIRKEKNFRELEIYSIPLVEIKEVLKEKENKVSSSNQRMDILGTQFKEPQPRPDLPQWPYIIGLIGGIASGKSKMSERFMKMGAGIIDCDKLAHSIYEPGEECYYEIIKEFGEDLIDVNGRIDRKKLGAIVFSDKNKLQQLNQIVWPNLLKKAKNKINELYEKEKRKIVILEAAVLIQAGWEKECHEIWSMIIPPEVAIKRLMERNNLTEVEAKARLASQVDNSVVVSHSNVVFSSLWSYEYSQAQAEKAWSELLKRLNFLSGKI</sequence>
<evidence type="ECO:0000256" key="14">
    <source>
        <dbReference type="ARBA" id="ARBA00051310"/>
    </source>
</evidence>
<keyword evidence="10" id="KW-0418">Kinase</keyword>
<comment type="caution">
    <text evidence="24">The sequence shown here is derived from an EMBL/GenBank/DDBJ whole genome shotgun (WGS) entry which is preliminary data.</text>
</comment>
<dbReference type="EMBL" id="JADBJN010000001">
    <property type="protein sequence ID" value="KAG5680657.1"/>
    <property type="molecule type" value="Genomic_DNA"/>
</dbReference>
<reference evidence="24" key="1">
    <citation type="submission" date="2021-03" db="EMBL/GenBank/DDBJ databases">
        <title>Chromosome level genome of the anhydrobiotic midge Polypedilum vanderplanki.</title>
        <authorList>
            <person name="Yoshida Y."/>
            <person name="Kikawada T."/>
            <person name="Gusev O."/>
        </authorList>
    </citation>
    <scope>NUCLEOTIDE SEQUENCE</scope>
    <source>
        <strain evidence="24">NIAS01</strain>
        <tissue evidence="24">Whole body or cell culture</tissue>
    </source>
</reference>
<dbReference type="FunFam" id="3.40.50.300:FF:000899">
    <property type="entry name" value="Bifunctional coenzyme A synthase"/>
    <property type="match status" value="1"/>
</dbReference>
<dbReference type="GO" id="GO:0005759">
    <property type="term" value="C:mitochondrial matrix"/>
    <property type="evidence" value="ECO:0007669"/>
    <property type="project" value="UniProtKB-SubCell"/>
</dbReference>
<keyword evidence="8" id="KW-0548">Nucleotidyltransferase</keyword>
<dbReference type="HAMAP" id="MF_00376">
    <property type="entry name" value="Dephospho_CoA_kinase"/>
    <property type="match status" value="1"/>
</dbReference>
<comment type="subcellular location">
    <subcellularLocation>
        <location evidence="2">Cytoplasm</location>
    </subcellularLocation>
    <subcellularLocation>
        <location evidence="1">Mitochondrion matrix</location>
    </subcellularLocation>
</comment>
<evidence type="ECO:0000313" key="25">
    <source>
        <dbReference type="Proteomes" id="UP001107558"/>
    </source>
</evidence>
<evidence type="ECO:0000256" key="4">
    <source>
        <dbReference type="ARBA" id="ARBA00012392"/>
    </source>
</evidence>
<evidence type="ECO:0000256" key="10">
    <source>
        <dbReference type="ARBA" id="ARBA00022777"/>
    </source>
</evidence>
<evidence type="ECO:0000256" key="9">
    <source>
        <dbReference type="ARBA" id="ARBA00022741"/>
    </source>
</evidence>
<dbReference type="GO" id="GO:0004595">
    <property type="term" value="F:pantetheine-phosphate adenylyltransferase activity"/>
    <property type="evidence" value="ECO:0007669"/>
    <property type="project" value="UniProtKB-EC"/>
</dbReference>
<keyword evidence="13" id="KW-0511">Multifunctional enzyme</keyword>
<dbReference type="Gene3D" id="3.40.50.620">
    <property type="entry name" value="HUPs"/>
    <property type="match status" value="1"/>
</dbReference>
<accession>A0A9J6CEP4</accession>
<evidence type="ECO:0000256" key="3">
    <source>
        <dbReference type="ARBA" id="ARBA00011245"/>
    </source>
</evidence>
<feature type="signal peptide" evidence="22">
    <location>
        <begin position="1"/>
        <end position="19"/>
    </location>
</feature>
<comment type="subunit">
    <text evidence="3">Monomer.</text>
</comment>
<dbReference type="InterPro" id="IPR004821">
    <property type="entry name" value="Cyt_trans-like"/>
</dbReference>
<evidence type="ECO:0000256" key="20">
    <source>
        <dbReference type="ARBA" id="ARBA00066359"/>
    </source>
</evidence>
<dbReference type="FunFam" id="3.40.50.620:FF:000089">
    <property type="entry name" value="Bifunctional coenzyme A synthase"/>
    <property type="match status" value="1"/>
</dbReference>
<dbReference type="Gene3D" id="3.40.50.300">
    <property type="entry name" value="P-loop containing nucleotide triphosphate hydrolases"/>
    <property type="match status" value="1"/>
</dbReference>
<dbReference type="PANTHER" id="PTHR10695">
    <property type="entry name" value="DEPHOSPHO-COA KINASE-RELATED"/>
    <property type="match status" value="1"/>
</dbReference>
<comment type="catalytic activity">
    <reaction evidence="15">
        <text>3'-dephospho-CoA + ATP = ADP + CoA + H(+)</text>
        <dbReference type="Rhea" id="RHEA:18245"/>
        <dbReference type="ChEBI" id="CHEBI:15378"/>
        <dbReference type="ChEBI" id="CHEBI:30616"/>
        <dbReference type="ChEBI" id="CHEBI:57287"/>
        <dbReference type="ChEBI" id="CHEBI:57328"/>
        <dbReference type="ChEBI" id="CHEBI:456216"/>
        <dbReference type="EC" id="2.7.1.24"/>
    </reaction>
    <physiologicalReaction direction="left-to-right" evidence="15">
        <dbReference type="Rhea" id="RHEA:18246"/>
    </physiologicalReaction>
</comment>
<dbReference type="GO" id="GO:0005524">
    <property type="term" value="F:ATP binding"/>
    <property type="evidence" value="ECO:0007669"/>
    <property type="project" value="UniProtKB-KW"/>
</dbReference>
<dbReference type="Pfam" id="PF01121">
    <property type="entry name" value="CoaE"/>
    <property type="match status" value="1"/>
</dbReference>
<feature type="chain" id="PRO_5039921511" description="Bifunctional coenzyme A synthase" evidence="22">
    <location>
        <begin position="20"/>
        <end position="494"/>
    </location>
</feature>
<dbReference type="EC" id="2.7.1.24" evidence="20"/>
<evidence type="ECO:0000256" key="5">
    <source>
        <dbReference type="ARBA" id="ARBA00022490"/>
    </source>
</evidence>
<dbReference type="InterPro" id="IPR027417">
    <property type="entry name" value="P-loop_NTPase"/>
</dbReference>
<evidence type="ECO:0000256" key="22">
    <source>
        <dbReference type="SAM" id="SignalP"/>
    </source>
</evidence>
<dbReference type="OrthoDB" id="330671at2759"/>
<keyword evidence="11" id="KW-0067">ATP-binding</keyword>
<dbReference type="NCBIfam" id="TIGR00125">
    <property type="entry name" value="cyt_tran_rel"/>
    <property type="match status" value="1"/>
</dbReference>
<keyword evidence="5" id="KW-0963">Cytoplasm</keyword>
<keyword evidence="9" id="KW-0547">Nucleotide-binding</keyword>
<evidence type="ECO:0000313" key="24">
    <source>
        <dbReference type="EMBL" id="KAG5680657.1"/>
    </source>
</evidence>
<evidence type="ECO:0000256" key="6">
    <source>
        <dbReference type="ARBA" id="ARBA00022553"/>
    </source>
</evidence>
<dbReference type="PROSITE" id="PS51219">
    <property type="entry name" value="DPCK"/>
    <property type="match status" value="1"/>
</dbReference>
<dbReference type="CDD" id="cd02164">
    <property type="entry name" value="PPAT_CoAS"/>
    <property type="match status" value="1"/>
</dbReference>
<gene>
    <name evidence="24" type="ORF">PVAND_010151</name>
</gene>
<evidence type="ECO:0000256" key="15">
    <source>
        <dbReference type="ARBA" id="ARBA00051912"/>
    </source>
</evidence>
<comment type="pathway">
    <text evidence="17">Cofactor biosynthesis; coenzyme A biosynthesis; CoA from (R)-pantothenate: step 4/5.</text>
</comment>
<evidence type="ECO:0000256" key="2">
    <source>
        <dbReference type="ARBA" id="ARBA00004496"/>
    </source>
</evidence>
<dbReference type="GO" id="GO:0004140">
    <property type="term" value="F:dephospho-CoA kinase activity"/>
    <property type="evidence" value="ECO:0007669"/>
    <property type="project" value="UniProtKB-EC"/>
</dbReference>
<keyword evidence="22" id="KW-0732">Signal</keyword>
<comment type="pathway">
    <text evidence="18">Cofactor biosynthesis; coenzyme A biosynthesis; CoA from (R)-pantothenate: step 5/5.</text>
</comment>